<keyword evidence="2" id="KW-1185">Reference proteome</keyword>
<dbReference type="Proteomes" id="UP001277972">
    <property type="component" value="Unassembled WGS sequence"/>
</dbReference>
<organism evidence="1 2">
    <name type="scientific">Gracilibacillus pellucidus</name>
    <dbReference type="NCBI Taxonomy" id="3095368"/>
    <lineage>
        <taxon>Bacteria</taxon>
        <taxon>Bacillati</taxon>
        <taxon>Bacillota</taxon>
        <taxon>Bacilli</taxon>
        <taxon>Bacillales</taxon>
        <taxon>Bacillaceae</taxon>
        <taxon>Gracilibacillus</taxon>
    </lineage>
</organism>
<comment type="caution">
    <text evidence="1">The sequence shown here is derived from an EMBL/GenBank/DDBJ whole genome shotgun (WGS) entry which is preliminary data.</text>
</comment>
<gene>
    <name evidence="1" type="ORF">SH601_11590</name>
</gene>
<proteinExistence type="predicted"/>
<reference evidence="1" key="1">
    <citation type="submission" date="2023-11" db="EMBL/GenBank/DDBJ databases">
        <title>Gracilibacillus pellucida a moderately halophilic bacterium isolated from saline soil in Xinjiang province.</title>
        <authorList>
            <person name="Zhang Z."/>
            <person name="Tan F."/>
            <person name="Wang Y."/>
            <person name="Xia M."/>
        </authorList>
    </citation>
    <scope>NUCLEOTIDE SEQUENCE</scope>
    <source>
        <strain evidence="1">S3-1-1</strain>
    </source>
</reference>
<accession>A0ACC6M6N5</accession>
<dbReference type="EMBL" id="JAWZSR010000006">
    <property type="protein sequence ID" value="MDX8046624.1"/>
    <property type="molecule type" value="Genomic_DNA"/>
</dbReference>
<sequence length="175" mass="20066">MKRDERVNFENTSFFGMLKIVRLGTLTYKNFGFYFGLVIAFIFLFITEDFNEKELIDLAEYITGVIPSVAAALLGIIIAGLAIIVALSTEDIYNKLLKNRTLQKLLFPFWYVAALWAITTFSVISLGLIQKFLEVHIIYYLIVFIIFILNYALVSTIKLIGNTIRIMVYLAQLKK</sequence>
<evidence type="ECO:0000313" key="2">
    <source>
        <dbReference type="Proteomes" id="UP001277972"/>
    </source>
</evidence>
<evidence type="ECO:0000313" key="1">
    <source>
        <dbReference type="EMBL" id="MDX8046624.1"/>
    </source>
</evidence>
<name>A0ACC6M6N5_9BACI</name>
<protein>
    <submittedName>
        <fullName evidence="1">Uncharacterized protein</fullName>
    </submittedName>
</protein>